<evidence type="ECO:0000256" key="2">
    <source>
        <dbReference type="PROSITE-ProRule" id="PRU00235"/>
    </source>
</evidence>
<dbReference type="InterPro" id="IPR009091">
    <property type="entry name" value="RCC1/BLIP-II"/>
</dbReference>
<dbReference type="AlphaFoldDB" id="A0A6B2LE87"/>
<dbReference type="PRINTS" id="PR00633">
    <property type="entry name" value="RCCNDNSATION"/>
</dbReference>
<keyword evidence="1" id="KW-0677">Repeat</keyword>
<name>A0A6B2LE87_9EUKA</name>
<reference evidence="4" key="1">
    <citation type="journal article" date="2020" name="J. Eukaryot. Microbiol.">
        <title>De novo Sequencing, Assembly and Annotation of the Transcriptome for the Free-Living Testate Amoeba Arcella intermedia.</title>
        <authorList>
            <person name="Ribeiro G.M."/>
            <person name="Porfirio-Sousa A.L."/>
            <person name="Maurer-Alcala X.X."/>
            <person name="Katz L.A."/>
            <person name="Lahr D.J.G."/>
        </authorList>
    </citation>
    <scope>NUCLEOTIDE SEQUENCE</scope>
</reference>
<dbReference type="EMBL" id="GIBP01006345">
    <property type="protein sequence ID" value="NDV35314.1"/>
    <property type="molecule type" value="Transcribed_RNA"/>
</dbReference>
<sequence length="252" mass="28078">MYSSLALTRTGALYGWGMNKNGTLGNGLNSNVPSPRRVPTPAGVEDFSCGGEHVLARLETGELFSWGRNQFGQLGLGHTLNQVLPVKVSGLSGNVTEIACGEGHCLALLGDGELYSWGWNKYGQLGVGHNMDLYVPTRVIGAPHNIKQMCCGPCYCMVTTRENELYGWGNVFGNQWDVPVRIEVFGKKRIYLRQKKDYFLKLAGRWPKSHLKLCILEQPLVEELLLICRSSHIPLDVTHYFIKIYLAISYSK</sequence>
<dbReference type="InterPro" id="IPR051210">
    <property type="entry name" value="Ub_ligase/GEF_domain"/>
</dbReference>
<dbReference type="SUPFAM" id="SSF50985">
    <property type="entry name" value="RCC1/BLIP-II"/>
    <property type="match status" value="1"/>
</dbReference>
<dbReference type="PANTHER" id="PTHR22870">
    <property type="entry name" value="REGULATOR OF CHROMOSOME CONDENSATION"/>
    <property type="match status" value="1"/>
</dbReference>
<dbReference type="InterPro" id="IPR000408">
    <property type="entry name" value="Reg_chr_condens"/>
</dbReference>
<protein>
    <recommendedName>
        <fullName evidence="3">RCC1-like domain-containing protein</fullName>
    </recommendedName>
</protein>
<feature type="domain" description="RCC1-like" evidence="3">
    <location>
        <begin position="4"/>
        <end position="170"/>
    </location>
</feature>
<organism evidence="4">
    <name type="scientific">Arcella intermedia</name>
    <dbReference type="NCBI Taxonomy" id="1963864"/>
    <lineage>
        <taxon>Eukaryota</taxon>
        <taxon>Amoebozoa</taxon>
        <taxon>Tubulinea</taxon>
        <taxon>Elardia</taxon>
        <taxon>Arcellinida</taxon>
        <taxon>Sphaerothecina</taxon>
        <taxon>Arcellidae</taxon>
        <taxon>Arcella</taxon>
    </lineage>
</organism>
<dbReference type="InterPro" id="IPR058923">
    <property type="entry name" value="RCC1-like_dom"/>
</dbReference>
<dbReference type="Gene3D" id="2.130.10.30">
    <property type="entry name" value="Regulator of chromosome condensation 1/beta-lactamase-inhibitor protein II"/>
    <property type="match status" value="1"/>
</dbReference>
<dbReference type="PROSITE" id="PS50012">
    <property type="entry name" value="RCC1_3"/>
    <property type="match status" value="3"/>
</dbReference>
<evidence type="ECO:0000256" key="1">
    <source>
        <dbReference type="ARBA" id="ARBA00022737"/>
    </source>
</evidence>
<feature type="repeat" description="RCC1" evidence="2">
    <location>
        <begin position="61"/>
        <end position="111"/>
    </location>
</feature>
<dbReference type="Pfam" id="PF25390">
    <property type="entry name" value="WD40_RLD"/>
    <property type="match status" value="1"/>
</dbReference>
<feature type="repeat" description="RCC1" evidence="2">
    <location>
        <begin position="112"/>
        <end position="162"/>
    </location>
</feature>
<proteinExistence type="predicted"/>
<evidence type="ECO:0000313" key="4">
    <source>
        <dbReference type="EMBL" id="NDV35314.1"/>
    </source>
</evidence>
<dbReference type="PANTHER" id="PTHR22870:SF360">
    <property type="entry name" value="ULTRAVIOLET-B RECEPTOR UVR8"/>
    <property type="match status" value="1"/>
</dbReference>
<accession>A0A6B2LE87</accession>
<feature type="repeat" description="RCC1" evidence="2">
    <location>
        <begin position="11"/>
        <end position="60"/>
    </location>
</feature>
<evidence type="ECO:0000259" key="3">
    <source>
        <dbReference type="Pfam" id="PF25390"/>
    </source>
</evidence>